<dbReference type="GO" id="GO:0015225">
    <property type="term" value="F:biotin transmembrane transporter activity"/>
    <property type="evidence" value="ECO:0007669"/>
    <property type="project" value="UniProtKB-UniRule"/>
</dbReference>
<feature type="transmembrane region" description="Helical" evidence="9">
    <location>
        <begin position="156"/>
        <end position="184"/>
    </location>
</feature>
<feature type="transmembrane region" description="Helical" evidence="9">
    <location>
        <begin position="39"/>
        <end position="66"/>
    </location>
</feature>
<sequence length="201" mass="20749">MKNKSVLKISFIALFAAIICFGCFIRIPLGVIPIVLQNALCILCAVLLGGVLAGAPAALFLIAGLIGLPVYSGGTGGLAVWLGPTGGFLAGYLLGAVAAGFIAGKPSVTEKKLTVKVVVRVSAAVVTGLVILYIPGVIRFSYWATAAGKVPADKTALAYTMAACVIPYIPGDILKAVIAIPVALKLRPVLAQYLYEDSNKY</sequence>
<keyword evidence="5 9" id="KW-0812">Transmembrane</keyword>
<keyword evidence="4 8" id="KW-1003">Cell membrane</keyword>
<keyword evidence="7 8" id="KW-0472">Membrane</keyword>
<dbReference type="Gene3D" id="1.10.1760.20">
    <property type="match status" value="1"/>
</dbReference>
<feature type="transmembrane region" description="Helical" evidence="9">
    <location>
        <begin position="6"/>
        <end position="27"/>
    </location>
</feature>
<evidence type="ECO:0000256" key="9">
    <source>
        <dbReference type="SAM" id="Phobius"/>
    </source>
</evidence>
<protein>
    <recommendedName>
        <fullName evidence="8">Biotin transporter</fullName>
    </recommendedName>
</protein>
<evidence type="ECO:0000256" key="4">
    <source>
        <dbReference type="ARBA" id="ARBA00022475"/>
    </source>
</evidence>
<evidence type="ECO:0000313" key="11">
    <source>
        <dbReference type="Proteomes" id="UP000182360"/>
    </source>
</evidence>
<evidence type="ECO:0000256" key="2">
    <source>
        <dbReference type="ARBA" id="ARBA00010692"/>
    </source>
</evidence>
<dbReference type="Proteomes" id="UP000182360">
    <property type="component" value="Unassembled WGS sequence"/>
</dbReference>
<dbReference type="EMBL" id="FOFU01000002">
    <property type="protein sequence ID" value="SEQ13758.1"/>
    <property type="molecule type" value="Genomic_DNA"/>
</dbReference>
<dbReference type="AlphaFoldDB" id="A0A1H9DM25"/>
<evidence type="ECO:0000256" key="5">
    <source>
        <dbReference type="ARBA" id="ARBA00022692"/>
    </source>
</evidence>
<dbReference type="STRING" id="163.SAMN04487775_101231"/>
<dbReference type="PIRSF" id="PIRSF016661">
    <property type="entry name" value="BioY"/>
    <property type="match status" value="1"/>
</dbReference>
<comment type="subcellular location">
    <subcellularLocation>
        <location evidence="1 8">Cell membrane</location>
        <topology evidence="1 8">Multi-pass membrane protein</topology>
    </subcellularLocation>
</comment>
<evidence type="ECO:0000313" key="10">
    <source>
        <dbReference type="EMBL" id="SEQ13758.1"/>
    </source>
</evidence>
<feature type="transmembrane region" description="Helical" evidence="9">
    <location>
        <begin position="115"/>
        <end position="136"/>
    </location>
</feature>
<dbReference type="OrthoDB" id="360536at2"/>
<dbReference type="PANTHER" id="PTHR34295:SF4">
    <property type="entry name" value="BIOTIN TRANSPORTER BIOY-RELATED"/>
    <property type="match status" value="1"/>
</dbReference>
<reference evidence="10 11" key="1">
    <citation type="submission" date="2016-10" db="EMBL/GenBank/DDBJ databases">
        <authorList>
            <person name="de Groot N.N."/>
        </authorList>
    </citation>
    <scope>NUCLEOTIDE SEQUENCE [LARGE SCALE GENOMIC DNA]</scope>
    <source>
        <strain evidence="10 11">B25</strain>
    </source>
</reference>
<name>A0A1H9DM25_9SPIR</name>
<evidence type="ECO:0000256" key="1">
    <source>
        <dbReference type="ARBA" id="ARBA00004651"/>
    </source>
</evidence>
<dbReference type="InterPro" id="IPR003784">
    <property type="entry name" value="BioY"/>
</dbReference>
<feature type="transmembrane region" description="Helical" evidence="9">
    <location>
        <begin position="78"/>
        <end position="103"/>
    </location>
</feature>
<proteinExistence type="inferred from homology"/>
<keyword evidence="3 8" id="KW-0813">Transport</keyword>
<accession>A0A1H9DM25</accession>
<keyword evidence="11" id="KW-1185">Reference proteome</keyword>
<evidence type="ECO:0000256" key="7">
    <source>
        <dbReference type="ARBA" id="ARBA00023136"/>
    </source>
</evidence>
<evidence type="ECO:0000256" key="3">
    <source>
        <dbReference type="ARBA" id="ARBA00022448"/>
    </source>
</evidence>
<dbReference type="RefSeq" id="WP_074641903.1">
    <property type="nucleotide sequence ID" value="NZ_FOFU01000002.1"/>
</dbReference>
<keyword evidence="6 9" id="KW-1133">Transmembrane helix</keyword>
<dbReference type="PANTHER" id="PTHR34295">
    <property type="entry name" value="BIOTIN TRANSPORTER BIOY"/>
    <property type="match status" value="1"/>
</dbReference>
<evidence type="ECO:0000256" key="6">
    <source>
        <dbReference type="ARBA" id="ARBA00022989"/>
    </source>
</evidence>
<organism evidence="10 11">
    <name type="scientific">Treponema bryantii</name>
    <dbReference type="NCBI Taxonomy" id="163"/>
    <lineage>
        <taxon>Bacteria</taxon>
        <taxon>Pseudomonadati</taxon>
        <taxon>Spirochaetota</taxon>
        <taxon>Spirochaetia</taxon>
        <taxon>Spirochaetales</taxon>
        <taxon>Treponemataceae</taxon>
        <taxon>Treponema</taxon>
    </lineage>
</organism>
<dbReference type="GO" id="GO:0005886">
    <property type="term" value="C:plasma membrane"/>
    <property type="evidence" value="ECO:0007669"/>
    <property type="project" value="UniProtKB-SubCell"/>
</dbReference>
<comment type="similarity">
    <text evidence="2 8">Belongs to the BioY family.</text>
</comment>
<dbReference type="Pfam" id="PF02632">
    <property type="entry name" value="BioY"/>
    <property type="match status" value="1"/>
</dbReference>
<gene>
    <name evidence="10" type="ORF">SAMN04487977_102604</name>
</gene>
<evidence type="ECO:0000256" key="8">
    <source>
        <dbReference type="PIRNR" id="PIRNR016661"/>
    </source>
</evidence>